<accession>A0A4U0U3U2</accession>
<protein>
    <submittedName>
        <fullName evidence="1">Uncharacterized protein</fullName>
    </submittedName>
</protein>
<gene>
    <name evidence="1" type="ORF">B0A50_03096</name>
</gene>
<comment type="caution">
    <text evidence="1">The sequence shown here is derived from an EMBL/GenBank/DDBJ whole genome shotgun (WGS) entry which is preliminary data.</text>
</comment>
<name>A0A4U0U3U2_9PEZI</name>
<dbReference type="InterPro" id="IPR038883">
    <property type="entry name" value="AN11006-like"/>
</dbReference>
<dbReference type="Gene3D" id="1.25.40.10">
    <property type="entry name" value="Tetratricopeptide repeat domain"/>
    <property type="match status" value="1"/>
</dbReference>
<evidence type="ECO:0000313" key="1">
    <source>
        <dbReference type="EMBL" id="TKA29733.1"/>
    </source>
</evidence>
<dbReference type="Proteomes" id="UP000308549">
    <property type="component" value="Unassembled WGS sequence"/>
</dbReference>
<dbReference type="SUPFAM" id="SSF48452">
    <property type="entry name" value="TPR-like"/>
    <property type="match status" value="1"/>
</dbReference>
<reference evidence="1 2" key="1">
    <citation type="submission" date="2017-03" db="EMBL/GenBank/DDBJ databases">
        <title>Genomes of endolithic fungi from Antarctica.</title>
        <authorList>
            <person name="Coleine C."/>
            <person name="Masonjones S."/>
            <person name="Stajich J.E."/>
        </authorList>
    </citation>
    <scope>NUCLEOTIDE SEQUENCE [LARGE SCALE GENOMIC DNA]</scope>
    <source>
        <strain evidence="1 2">CCFEE 6315</strain>
    </source>
</reference>
<dbReference type="AlphaFoldDB" id="A0A4U0U3U2"/>
<dbReference type="OrthoDB" id="5229512at2759"/>
<dbReference type="InterPro" id="IPR011990">
    <property type="entry name" value="TPR-like_helical_dom_sf"/>
</dbReference>
<dbReference type="PANTHER" id="PTHR42085">
    <property type="entry name" value="F-BOX DOMAIN-CONTAINING PROTEIN"/>
    <property type="match status" value="1"/>
</dbReference>
<evidence type="ECO:0000313" key="2">
    <source>
        <dbReference type="Proteomes" id="UP000308549"/>
    </source>
</evidence>
<sequence length="403" mass="46399">MAQSSPLLDLPPEIREHIYALMLRPDANRLYHEDEYSSYDYKDALKLFQINRQIYVESRKVFQELNTFIRVETPWPEAQFHVASEGHVPLIATGEKSTRFDKHSMTVGIDAPEVPMEPGEEQRFTVLLEDLEKFCQMWFYSSLSHQGLNPQLRLTLALRDPRTPDYEEPRIQKSLQRRLLLPFSMIKTLRSVIVSGTPKPLASVETELRDLQAIPHRTPEACLRDAMKLKVEGNAELVNGHPREALELYRQAWLAMHVVIKGRKRHIHADAYFGREMREEPFRGKNGQSERLVLRVQLVANTCLAYLKLENYVEAEFWGLRSINMLREALGADERYDIPPEDEAVLGFPAANEMGKIYYRTALAKKALDDKASARKLLRVAAIYLPRDESVKKELTACALQIG</sequence>
<proteinExistence type="predicted"/>
<organism evidence="1 2">
    <name type="scientific">Salinomyces thailandicus</name>
    <dbReference type="NCBI Taxonomy" id="706561"/>
    <lineage>
        <taxon>Eukaryota</taxon>
        <taxon>Fungi</taxon>
        <taxon>Dikarya</taxon>
        <taxon>Ascomycota</taxon>
        <taxon>Pezizomycotina</taxon>
        <taxon>Dothideomycetes</taxon>
        <taxon>Dothideomycetidae</taxon>
        <taxon>Mycosphaerellales</taxon>
        <taxon>Teratosphaeriaceae</taxon>
        <taxon>Salinomyces</taxon>
    </lineage>
</organism>
<dbReference type="PANTHER" id="PTHR42085:SF1">
    <property type="entry name" value="F-BOX DOMAIN-CONTAINING PROTEIN"/>
    <property type="match status" value="1"/>
</dbReference>
<dbReference type="EMBL" id="NAJL01000013">
    <property type="protein sequence ID" value="TKA29733.1"/>
    <property type="molecule type" value="Genomic_DNA"/>
</dbReference>
<keyword evidence="2" id="KW-1185">Reference proteome</keyword>